<dbReference type="EMBL" id="VSRR010057281">
    <property type="protein sequence ID" value="MPC81541.1"/>
    <property type="molecule type" value="Genomic_DNA"/>
</dbReference>
<reference evidence="2 3" key="1">
    <citation type="submission" date="2019-05" db="EMBL/GenBank/DDBJ databases">
        <title>Another draft genome of Portunus trituberculatus and its Hox gene families provides insights of decapod evolution.</title>
        <authorList>
            <person name="Jeong J.-H."/>
            <person name="Song I."/>
            <person name="Kim S."/>
            <person name="Choi T."/>
            <person name="Kim D."/>
            <person name="Ryu S."/>
            <person name="Kim W."/>
        </authorList>
    </citation>
    <scope>NUCLEOTIDE SEQUENCE [LARGE SCALE GENOMIC DNA]</scope>
    <source>
        <tissue evidence="2">Muscle</tissue>
    </source>
</reference>
<evidence type="ECO:0000256" key="1">
    <source>
        <dbReference type="SAM" id="MobiDB-lite"/>
    </source>
</evidence>
<proteinExistence type="predicted"/>
<feature type="region of interest" description="Disordered" evidence="1">
    <location>
        <begin position="44"/>
        <end position="63"/>
    </location>
</feature>
<organism evidence="2 3">
    <name type="scientific">Portunus trituberculatus</name>
    <name type="common">Swimming crab</name>
    <name type="synonym">Neptunus trituberculatus</name>
    <dbReference type="NCBI Taxonomy" id="210409"/>
    <lineage>
        <taxon>Eukaryota</taxon>
        <taxon>Metazoa</taxon>
        <taxon>Ecdysozoa</taxon>
        <taxon>Arthropoda</taxon>
        <taxon>Crustacea</taxon>
        <taxon>Multicrustacea</taxon>
        <taxon>Malacostraca</taxon>
        <taxon>Eumalacostraca</taxon>
        <taxon>Eucarida</taxon>
        <taxon>Decapoda</taxon>
        <taxon>Pleocyemata</taxon>
        <taxon>Brachyura</taxon>
        <taxon>Eubrachyura</taxon>
        <taxon>Portunoidea</taxon>
        <taxon>Portunidae</taxon>
        <taxon>Portuninae</taxon>
        <taxon>Portunus</taxon>
    </lineage>
</organism>
<protein>
    <submittedName>
        <fullName evidence="2">Uncharacterized protein</fullName>
    </submittedName>
</protein>
<dbReference type="AlphaFoldDB" id="A0A5B7I7Z9"/>
<name>A0A5B7I7Z9_PORTR</name>
<evidence type="ECO:0000313" key="3">
    <source>
        <dbReference type="Proteomes" id="UP000324222"/>
    </source>
</evidence>
<sequence length="63" mass="6783">MTLNTDSSDRDQYKTEAVVGEAVAQTDNLKGLAQRARKSLRPISISLPHRSADPPCCGVQGNN</sequence>
<keyword evidence="3" id="KW-1185">Reference proteome</keyword>
<evidence type="ECO:0000313" key="2">
    <source>
        <dbReference type="EMBL" id="MPC81541.1"/>
    </source>
</evidence>
<gene>
    <name evidence="2" type="ORF">E2C01_076163</name>
</gene>
<accession>A0A5B7I7Z9</accession>
<dbReference type="Proteomes" id="UP000324222">
    <property type="component" value="Unassembled WGS sequence"/>
</dbReference>
<comment type="caution">
    <text evidence="2">The sequence shown here is derived from an EMBL/GenBank/DDBJ whole genome shotgun (WGS) entry which is preliminary data.</text>
</comment>